<dbReference type="Gene3D" id="3.40.430.10">
    <property type="entry name" value="Dihydrofolate Reductase, subunit A"/>
    <property type="match status" value="1"/>
</dbReference>
<dbReference type="PROSITE" id="PS51330">
    <property type="entry name" value="DHFR_2"/>
    <property type="match status" value="1"/>
</dbReference>
<dbReference type="GO" id="GO:0006730">
    <property type="term" value="P:one-carbon metabolic process"/>
    <property type="evidence" value="ECO:0007669"/>
    <property type="project" value="UniProtKB-KW"/>
</dbReference>
<dbReference type="STRING" id="565045.NOR51B_1005"/>
<dbReference type="GO" id="GO:0070401">
    <property type="term" value="F:NADP+ binding"/>
    <property type="evidence" value="ECO:0007669"/>
    <property type="project" value="UniProtKB-ARBA"/>
</dbReference>
<dbReference type="InterPro" id="IPR017925">
    <property type="entry name" value="DHFR_CS"/>
</dbReference>
<evidence type="ECO:0000256" key="1">
    <source>
        <dbReference type="ARBA" id="ARBA00004903"/>
    </source>
</evidence>
<proteinExistence type="inferred from homology"/>
<evidence type="ECO:0000256" key="8">
    <source>
        <dbReference type="PIRNR" id="PIRNR000194"/>
    </source>
</evidence>
<dbReference type="GO" id="GO:0046654">
    <property type="term" value="P:tetrahydrofolate biosynthetic process"/>
    <property type="evidence" value="ECO:0007669"/>
    <property type="project" value="UniProtKB-UniPathway"/>
</dbReference>
<dbReference type="GO" id="GO:0046452">
    <property type="term" value="P:dihydrofolate metabolic process"/>
    <property type="evidence" value="ECO:0007669"/>
    <property type="project" value="TreeGrafter"/>
</dbReference>
<evidence type="ECO:0000256" key="3">
    <source>
        <dbReference type="ARBA" id="ARBA00012856"/>
    </source>
</evidence>
<dbReference type="SUPFAM" id="SSF53597">
    <property type="entry name" value="Dihydrofolate reductase-like"/>
    <property type="match status" value="1"/>
</dbReference>
<comment type="pathway">
    <text evidence="1 8">Cofactor biosynthesis; tetrahydrofolate biosynthesis; 5,6,7,8-tetrahydrofolate from 7,8-dihydrofolate: step 1/1.</text>
</comment>
<sequence length="176" mass="18991">MGPIAHLPVVLVVAVAENGVIGRGNGLPWDLPDDLQHFKSATMGRPIVMGRKTFESIGRPLPGRTNIVLTRDAGWQAPGVDTVHDFPAAIQRGEDQAMLDGADALMVIGGSEVYQLAFPYAERVILTAVHAEVQGDAFFDLEQLSDWVELSRAEYAAGTRNSHDFAVVDLCRPEAA</sequence>
<feature type="domain" description="DHFR" evidence="10">
    <location>
        <begin position="8"/>
        <end position="172"/>
    </location>
</feature>
<keyword evidence="5 8" id="KW-0521">NADP</keyword>
<gene>
    <name evidence="11" type="primary">folA</name>
    <name evidence="11" type="ORF">NOR51B_1005</name>
</gene>
<evidence type="ECO:0000313" key="12">
    <source>
        <dbReference type="Proteomes" id="UP000004699"/>
    </source>
</evidence>
<dbReference type="InterPro" id="IPR001796">
    <property type="entry name" value="DHFR_dom"/>
</dbReference>
<comment type="catalytic activity">
    <reaction evidence="8">
        <text>(6S)-5,6,7,8-tetrahydrofolate + NADP(+) = 7,8-dihydrofolate + NADPH + H(+)</text>
        <dbReference type="Rhea" id="RHEA:15009"/>
        <dbReference type="ChEBI" id="CHEBI:15378"/>
        <dbReference type="ChEBI" id="CHEBI:57451"/>
        <dbReference type="ChEBI" id="CHEBI:57453"/>
        <dbReference type="ChEBI" id="CHEBI:57783"/>
        <dbReference type="ChEBI" id="CHEBI:58349"/>
        <dbReference type="EC" id="1.5.1.3"/>
    </reaction>
</comment>
<dbReference type="CDD" id="cd00209">
    <property type="entry name" value="DHFR"/>
    <property type="match status" value="1"/>
</dbReference>
<evidence type="ECO:0000313" key="11">
    <source>
        <dbReference type="EMBL" id="EED35063.1"/>
    </source>
</evidence>
<keyword evidence="6 8" id="KW-0560">Oxidoreductase</keyword>
<keyword evidence="12" id="KW-1185">Reference proteome</keyword>
<dbReference type="PRINTS" id="PR00070">
    <property type="entry name" value="DHFR"/>
</dbReference>
<name>B8KU40_9GAMM</name>
<dbReference type="Proteomes" id="UP000004699">
    <property type="component" value="Unassembled WGS sequence"/>
</dbReference>
<comment type="function">
    <text evidence="7 8">Key enzyme in folate metabolism. Catalyzes an essential reaction for de novo glycine and purine synthesis, and for DNA precursor synthesis.</text>
</comment>
<evidence type="ECO:0000256" key="7">
    <source>
        <dbReference type="ARBA" id="ARBA00025067"/>
    </source>
</evidence>
<organism evidence="11 12">
    <name type="scientific">Luminiphilus syltensis NOR5-1B</name>
    <dbReference type="NCBI Taxonomy" id="565045"/>
    <lineage>
        <taxon>Bacteria</taxon>
        <taxon>Pseudomonadati</taxon>
        <taxon>Pseudomonadota</taxon>
        <taxon>Gammaproteobacteria</taxon>
        <taxon>Cellvibrionales</taxon>
        <taxon>Halieaceae</taxon>
        <taxon>Luminiphilus</taxon>
    </lineage>
</organism>
<evidence type="ECO:0000259" key="10">
    <source>
        <dbReference type="PROSITE" id="PS51330"/>
    </source>
</evidence>
<reference evidence="12" key="1">
    <citation type="journal article" date="2013" name="BMC Microbiol.">
        <title>Taxonomy and evolution of bacteriochlorophyll a-containing members of the OM60/NOR5 clade of marine gammaproteobacteria: description of Luminiphilus syltensis gen. nov., sp. nov., reclassification of Haliea rubra as Pseudohaliea rubra gen. nov., comb. nov., and emendation of Chromatocurvus halotolerans.</title>
        <authorList>
            <person name="Spring S."/>
            <person name="Riedel T."/>
            <person name="Sproer C."/>
            <person name="Yan S."/>
            <person name="Harder J."/>
            <person name="Fuchs B.M."/>
        </authorList>
    </citation>
    <scope>NUCLEOTIDE SEQUENCE [LARGE SCALE GENOMIC DNA]</scope>
    <source>
        <strain evidence="12">NOR51-B</strain>
    </source>
</reference>
<dbReference type="PIRSF" id="PIRSF000194">
    <property type="entry name" value="DHFR"/>
    <property type="match status" value="1"/>
</dbReference>
<dbReference type="GO" id="GO:0005829">
    <property type="term" value="C:cytosol"/>
    <property type="evidence" value="ECO:0007669"/>
    <property type="project" value="TreeGrafter"/>
</dbReference>
<dbReference type="PANTHER" id="PTHR48069:SF3">
    <property type="entry name" value="DIHYDROFOLATE REDUCTASE"/>
    <property type="match status" value="1"/>
</dbReference>
<dbReference type="Pfam" id="PF00186">
    <property type="entry name" value="DHFR_1"/>
    <property type="match status" value="1"/>
</dbReference>
<dbReference type="EMBL" id="DS999411">
    <property type="protein sequence ID" value="EED35063.1"/>
    <property type="molecule type" value="Genomic_DNA"/>
</dbReference>
<dbReference type="AlphaFoldDB" id="B8KU40"/>
<evidence type="ECO:0000256" key="6">
    <source>
        <dbReference type="ARBA" id="ARBA00023002"/>
    </source>
</evidence>
<keyword evidence="4 8" id="KW-0554">One-carbon metabolism</keyword>
<dbReference type="InterPro" id="IPR012259">
    <property type="entry name" value="DHFR"/>
</dbReference>
<dbReference type="RefSeq" id="WP_009019810.1">
    <property type="nucleotide sequence ID" value="NZ_DS999411.1"/>
</dbReference>
<comment type="similarity">
    <text evidence="2 8 9">Belongs to the dihydrofolate reductase family.</text>
</comment>
<evidence type="ECO:0000256" key="2">
    <source>
        <dbReference type="ARBA" id="ARBA00009539"/>
    </source>
</evidence>
<protein>
    <recommendedName>
        <fullName evidence="3 8">Dihydrofolate reductase</fullName>
        <ecNumber evidence="3 8">1.5.1.3</ecNumber>
    </recommendedName>
</protein>
<dbReference type="OrthoDB" id="9804315at2"/>
<accession>B8KU40</accession>
<dbReference type="PROSITE" id="PS00075">
    <property type="entry name" value="DHFR_1"/>
    <property type="match status" value="1"/>
</dbReference>
<dbReference type="EC" id="1.5.1.3" evidence="3 8"/>
<evidence type="ECO:0000256" key="5">
    <source>
        <dbReference type="ARBA" id="ARBA00022857"/>
    </source>
</evidence>
<dbReference type="FunFam" id="3.40.430.10:FF:000001">
    <property type="entry name" value="Dihydrofolate reductase"/>
    <property type="match status" value="1"/>
</dbReference>
<dbReference type="GO" id="GO:0004146">
    <property type="term" value="F:dihydrofolate reductase activity"/>
    <property type="evidence" value="ECO:0007669"/>
    <property type="project" value="UniProtKB-EC"/>
</dbReference>
<evidence type="ECO:0000256" key="9">
    <source>
        <dbReference type="RuleBase" id="RU004474"/>
    </source>
</evidence>
<dbReference type="HOGENOM" id="CLU_043966_5_1_6"/>
<dbReference type="InterPro" id="IPR024072">
    <property type="entry name" value="DHFR-like_dom_sf"/>
</dbReference>
<dbReference type="PANTHER" id="PTHR48069">
    <property type="entry name" value="DIHYDROFOLATE REDUCTASE"/>
    <property type="match status" value="1"/>
</dbReference>
<dbReference type="GO" id="GO:0046655">
    <property type="term" value="P:folic acid metabolic process"/>
    <property type="evidence" value="ECO:0007669"/>
    <property type="project" value="TreeGrafter"/>
</dbReference>
<dbReference type="eggNOG" id="COG0262">
    <property type="taxonomic scope" value="Bacteria"/>
</dbReference>
<dbReference type="UniPathway" id="UPA00077">
    <property type="reaction ID" value="UER00158"/>
</dbReference>
<evidence type="ECO:0000256" key="4">
    <source>
        <dbReference type="ARBA" id="ARBA00022563"/>
    </source>
</evidence>